<reference evidence="3 4" key="1">
    <citation type="submission" date="2019-09" db="EMBL/GenBank/DDBJ databases">
        <authorList>
            <person name="Dittami M. S."/>
        </authorList>
    </citation>
    <scope>NUCLEOTIDE SEQUENCE [LARGE SCALE GENOMIC DNA]</scope>
    <source>
        <strain evidence="3">SPHINGO391</strain>
    </source>
</reference>
<accession>A0A5E7Y269</accession>
<comment type="similarity">
    <text evidence="1">Belongs to the initiator RepB protein family.</text>
</comment>
<dbReference type="SUPFAM" id="SSF46785">
    <property type="entry name" value="Winged helix' DNA-binding domain"/>
    <property type="match status" value="1"/>
</dbReference>
<dbReference type="InterPro" id="IPR036388">
    <property type="entry name" value="WH-like_DNA-bd_sf"/>
</dbReference>
<proteinExistence type="inferred from homology"/>
<name>A0A5E7Y269_9SPHN</name>
<dbReference type="InterPro" id="IPR036390">
    <property type="entry name" value="WH_DNA-bd_sf"/>
</dbReference>
<gene>
    <name evidence="3" type="ORF">SPHINGO391_310002</name>
</gene>
<sequence length="367" mass="41501">MSGAADDKPGRTMEVARIEKERGSDTIVQPRELVEVRYARGVSLSLSARKVLALMMHQAAGDAWRDQEHRIAKRMLRGSHNSNDRLTDTIDELMGIFFAMPDQVEGDQGRRTFQMIEETFEGGEQGWLIYRFTRRARDLLKDSEAYALLHRATVLAFDSKYALELYQLGALMYRRDVPIWRGGVATLRSKLGVPEGTYSSFADLRRFVLDAATAEINQLVPQFSVAWEVAKRRGRKVTEIAITFRRKAPIAAVAAEEENERHRAGRRARREGTEEAIIDPAAIIAAAAASLSVSDILRWPADDQVSEYRTPDLYAIGLANGGGHAIQRLADQYVRVRSDRRRQLRGDNLRDDWTTWVKGCAEKWAKP</sequence>
<evidence type="ECO:0000313" key="4">
    <source>
        <dbReference type="Proteomes" id="UP000326857"/>
    </source>
</evidence>
<dbReference type="Pfam" id="PF21205">
    <property type="entry name" value="Rep3_C"/>
    <property type="match status" value="1"/>
</dbReference>
<dbReference type="EMBL" id="CABVLI010000025">
    <property type="protein sequence ID" value="VVS99543.1"/>
    <property type="molecule type" value="Genomic_DNA"/>
</dbReference>
<organism evidence="3 4">
    <name type="scientific">Sphingomonas aurantiaca</name>
    <dbReference type="NCBI Taxonomy" id="185949"/>
    <lineage>
        <taxon>Bacteria</taxon>
        <taxon>Pseudomonadati</taxon>
        <taxon>Pseudomonadota</taxon>
        <taxon>Alphaproteobacteria</taxon>
        <taxon>Sphingomonadales</taxon>
        <taxon>Sphingomonadaceae</taxon>
        <taxon>Sphingomonas</taxon>
    </lineage>
</organism>
<evidence type="ECO:0000313" key="3">
    <source>
        <dbReference type="EMBL" id="VVS99543.1"/>
    </source>
</evidence>
<dbReference type="InterPro" id="IPR000525">
    <property type="entry name" value="Initiator_Rep_WH1"/>
</dbReference>
<feature type="domain" description="Initiator Rep protein WH1" evidence="2">
    <location>
        <begin position="27"/>
        <end position="168"/>
    </location>
</feature>
<protein>
    <recommendedName>
        <fullName evidence="2">Initiator Rep protein WH1 domain-containing protein</fullName>
    </recommendedName>
</protein>
<dbReference type="Proteomes" id="UP000326857">
    <property type="component" value="Unassembled WGS sequence"/>
</dbReference>
<evidence type="ECO:0000256" key="1">
    <source>
        <dbReference type="ARBA" id="ARBA00038283"/>
    </source>
</evidence>
<dbReference type="GO" id="GO:0003887">
    <property type="term" value="F:DNA-directed DNA polymerase activity"/>
    <property type="evidence" value="ECO:0007669"/>
    <property type="project" value="InterPro"/>
</dbReference>
<dbReference type="RefSeq" id="WP_234422478.1">
    <property type="nucleotide sequence ID" value="NZ_LR701524.1"/>
</dbReference>
<dbReference type="AlphaFoldDB" id="A0A5E7Y269"/>
<dbReference type="GO" id="GO:0006270">
    <property type="term" value="P:DNA replication initiation"/>
    <property type="evidence" value="ECO:0007669"/>
    <property type="project" value="InterPro"/>
</dbReference>
<dbReference type="Gene3D" id="1.10.10.10">
    <property type="entry name" value="Winged helix-like DNA-binding domain superfamily/Winged helix DNA-binding domain"/>
    <property type="match status" value="1"/>
</dbReference>
<dbReference type="Pfam" id="PF01051">
    <property type="entry name" value="Rep3_N"/>
    <property type="match status" value="1"/>
</dbReference>
<evidence type="ECO:0000259" key="2">
    <source>
        <dbReference type="Pfam" id="PF01051"/>
    </source>
</evidence>